<dbReference type="CDD" id="cd06581">
    <property type="entry name" value="TM_PBP1_LivM_like"/>
    <property type="match status" value="1"/>
</dbReference>
<feature type="domain" description="DUF4190" evidence="7">
    <location>
        <begin position="23"/>
        <end position="84"/>
    </location>
</feature>
<evidence type="ECO:0000256" key="5">
    <source>
        <dbReference type="ARBA" id="ARBA00023136"/>
    </source>
</evidence>
<evidence type="ECO:0000256" key="2">
    <source>
        <dbReference type="ARBA" id="ARBA00022475"/>
    </source>
</evidence>
<name>A0A6J7KW83_9ZZZZ</name>
<feature type="transmembrane region" description="Helical" evidence="6">
    <location>
        <begin position="135"/>
        <end position="156"/>
    </location>
</feature>
<feature type="transmembrane region" description="Helical" evidence="6">
    <location>
        <begin position="68"/>
        <end position="92"/>
    </location>
</feature>
<dbReference type="PANTHER" id="PTHR30482:SF10">
    <property type="entry name" value="HIGH-AFFINITY BRANCHED-CHAIN AMINO ACID TRANSPORT PROTEIN BRAE"/>
    <property type="match status" value="1"/>
</dbReference>
<keyword evidence="5 6" id="KW-0472">Membrane</keyword>
<evidence type="ECO:0000259" key="7">
    <source>
        <dbReference type="Pfam" id="PF13828"/>
    </source>
</evidence>
<feature type="transmembrane region" description="Helical" evidence="6">
    <location>
        <begin position="304"/>
        <end position="325"/>
    </location>
</feature>
<dbReference type="InterPro" id="IPR001851">
    <property type="entry name" value="ABC_transp_permease"/>
</dbReference>
<sequence>MSATTHEPTTAPALRPKRTHPAAIASAVLGVAGLTLTAGIASPFALWKGKQAITAIEADPDDYEGRGLANLGRVLGLLGTVLLVTWLVLGLFTNVLPVDIGQVFKTALNQALGPNAIVFALAAIGLNVHFGYTGLLNFGQAGFMAVGAYGLAVSVVTFDIGFWPAVGISLLAPVLLAILLGVPTLRLRADYLAIATIATAEILRLTFGSVEMSDTLGGSNGLTGYAGTFQELNPFESRLDLGFVAFSARDTWSVLVGWSMVAICLLIVWALMRSPWGRVLRSIREDEDAVRSLGKNVFAYKMQALVLGGVFGGLAGLFLALKQASVVPTDYSTNVTFFAYTALLIGGAARVLGPVVGAMIFWFLISGLGSFLGQATSGIDPLVPTWIMDNTQSSLVRFIATGLGLMLLMIFRPQGIFGDRREIAIDER</sequence>
<evidence type="ECO:0000256" key="3">
    <source>
        <dbReference type="ARBA" id="ARBA00022692"/>
    </source>
</evidence>
<evidence type="ECO:0000313" key="8">
    <source>
        <dbReference type="EMBL" id="CAB4958762.1"/>
    </source>
</evidence>
<evidence type="ECO:0000256" key="6">
    <source>
        <dbReference type="SAM" id="Phobius"/>
    </source>
</evidence>
<feature type="transmembrane region" description="Helical" evidence="6">
    <location>
        <begin position="162"/>
        <end position="182"/>
    </location>
</feature>
<accession>A0A6J7KW83</accession>
<organism evidence="8">
    <name type="scientific">freshwater metagenome</name>
    <dbReference type="NCBI Taxonomy" id="449393"/>
    <lineage>
        <taxon>unclassified sequences</taxon>
        <taxon>metagenomes</taxon>
        <taxon>ecological metagenomes</taxon>
    </lineage>
</organism>
<evidence type="ECO:0000256" key="4">
    <source>
        <dbReference type="ARBA" id="ARBA00022989"/>
    </source>
</evidence>
<feature type="transmembrane region" description="Helical" evidence="6">
    <location>
        <begin position="22"/>
        <end position="47"/>
    </location>
</feature>
<dbReference type="Pfam" id="PF13828">
    <property type="entry name" value="DUF4190"/>
    <property type="match status" value="1"/>
</dbReference>
<gene>
    <name evidence="8" type="ORF">UFOPK3662_03075</name>
</gene>
<dbReference type="GO" id="GO:0015658">
    <property type="term" value="F:branched-chain amino acid transmembrane transporter activity"/>
    <property type="evidence" value="ECO:0007669"/>
    <property type="project" value="InterPro"/>
</dbReference>
<feature type="transmembrane region" description="Helical" evidence="6">
    <location>
        <begin position="331"/>
        <end position="349"/>
    </location>
</feature>
<proteinExistence type="predicted"/>
<dbReference type="InterPro" id="IPR043428">
    <property type="entry name" value="LivM-like"/>
</dbReference>
<protein>
    <submittedName>
        <fullName evidence="8">Unannotated protein</fullName>
    </submittedName>
</protein>
<comment type="subcellular location">
    <subcellularLocation>
        <location evidence="1">Cell membrane</location>
        <topology evidence="1">Multi-pass membrane protein</topology>
    </subcellularLocation>
</comment>
<dbReference type="PANTHER" id="PTHR30482">
    <property type="entry name" value="HIGH-AFFINITY BRANCHED-CHAIN AMINO ACID TRANSPORT SYSTEM PERMEASE"/>
    <property type="match status" value="1"/>
</dbReference>
<evidence type="ECO:0000256" key="1">
    <source>
        <dbReference type="ARBA" id="ARBA00004651"/>
    </source>
</evidence>
<dbReference type="EMBL" id="CAFBMW010000032">
    <property type="protein sequence ID" value="CAB4958762.1"/>
    <property type="molecule type" value="Genomic_DNA"/>
</dbReference>
<feature type="transmembrane region" description="Helical" evidence="6">
    <location>
        <begin position="395"/>
        <end position="411"/>
    </location>
</feature>
<keyword evidence="2" id="KW-1003">Cell membrane</keyword>
<dbReference type="AlphaFoldDB" id="A0A6J7KW83"/>
<feature type="transmembrane region" description="Helical" evidence="6">
    <location>
        <begin position="189"/>
        <end position="207"/>
    </location>
</feature>
<dbReference type="InterPro" id="IPR025241">
    <property type="entry name" value="DUF4190"/>
</dbReference>
<reference evidence="8" key="1">
    <citation type="submission" date="2020-05" db="EMBL/GenBank/DDBJ databases">
        <authorList>
            <person name="Chiriac C."/>
            <person name="Salcher M."/>
            <person name="Ghai R."/>
            <person name="Kavagutti S V."/>
        </authorList>
    </citation>
    <scope>NUCLEOTIDE SEQUENCE</scope>
</reference>
<dbReference type="GO" id="GO:0005886">
    <property type="term" value="C:plasma membrane"/>
    <property type="evidence" value="ECO:0007669"/>
    <property type="project" value="UniProtKB-SubCell"/>
</dbReference>
<dbReference type="Pfam" id="PF02653">
    <property type="entry name" value="BPD_transp_2"/>
    <property type="match status" value="1"/>
</dbReference>
<feature type="transmembrane region" description="Helical" evidence="6">
    <location>
        <begin position="356"/>
        <end position="375"/>
    </location>
</feature>
<feature type="transmembrane region" description="Helical" evidence="6">
    <location>
        <begin position="112"/>
        <end position="128"/>
    </location>
</feature>
<keyword evidence="4 6" id="KW-1133">Transmembrane helix</keyword>
<feature type="transmembrane region" description="Helical" evidence="6">
    <location>
        <begin position="252"/>
        <end position="272"/>
    </location>
</feature>
<keyword evidence="3 6" id="KW-0812">Transmembrane</keyword>